<keyword evidence="4" id="KW-1185">Reference proteome</keyword>
<comment type="caution">
    <text evidence="3">The sequence shown here is derived from an EMBL/GenBank/DDBJ whole genome shotgun (WGS) entry which is preliminary data.</text>
</comment>
<evidence type="ECO:0000313" key="4">
    <source>
        <dbReference type="Proteomes" id="UP001176961"/>
    </source>
</evidence>
<dbReference type="AlphaFoldDB" id="A0AA36GYJ1"/>
<gene>
    <name evidence="3" type="ORF">CYNAS_LOCUS12489</name>
</gene>
<evidence type="ECO:0000313" key="3">
    <source>
        <dbReference type="EMBL" id="CAJ0600506.1"/>
    </source>
</evidence>
<feature type="compositionally biased region" description="Basic and acidic residues" evidence="2">
    <location>
        <begin position="485"/>
        <end position="499"/>
    </location>
</feature>
<reference evidence="3" key="1">
    <citation type="submission" date="2023-07" db="EMBL/GenBank/DDBJ databases">
        <authorList>
            <consortium name="CYATHOMIX"/>
        </authorList>
    </citation>
    <scope>NUCLEOTIDE SEQUENCE</scope>
    <source>
        <strain evidence="3">N/A</strain>
    </source>
</reference>
<keyword evidence="1" id="KW-0175">Coiled coil</keyword>
<dbReference type="Proteomes" id="UP001176961">
    <property type="component" value="Unassembled WGS sequence"/>
</dbReference>
<dbReference type="EMBL" id="CATQJL010000223">
    <property type="protein sequence ID" value="CAJ0600506.1"/>
    <property type="molecule type" value="Genomic_DNA"/>
</dbReference>
<protein>
    <submittedName>
        <fullName evidence="3">Uncharacterized protein</fullName>
    </submittedName>
</protein>
<name>A0AA36GYJ1_CYLNA</name>
<feature type="region of interest" description="Disordered" evidence="2">
    <location>
        <begin position="485"/>
        <end position="584"/>
    </location>
</feature>
<proteinExistence type="predicted"/>
<evidence type="ECO:0000256" key="1">
    <source>
        <dbReference type="SAM" id="Coils"/>
    </source>
</evidence>
<evidence type="ECO:0000256" key="2">
    <source>
        <dbReference type="SAM" id="MobiDB-lite"/>
    </source>
</evidence>
<feature type="compositionally biased region" description="Basic residues" evidence="2">
    <location>
        <begin position="500"/>
        <end position="509"/>
    </location>
</feature>
<feature type="coiled-coil region" evidence="1">
    <location>
        <begin position="167"/>
        <end position="450"/>
    </location>
</feature>
<organism evidence="3 4">
    <name type="scientific">Cylicocyclus nassatus</name>
    <name type="common">Nematode worm</name>
    <dbReference type="NCBI Taxonomy" id="53992"/>
    <lineage>
        <taxon>Eukaryota</taxon>
        <taxon>Metazoa</taxon>
        <taxon>Ecdysozoa</taxon>
        <taxon>Nematoda</taxon>
        <taxon>Chromadorea</taxon>
        <taxon>Rhabditida</taxon>
        <taxon>Rhabditina</taxon>
        <taxon>Rhabditomorpha</taxon>
        <taxon>Strongyloidea</taxon>
        <taxon>Strongylidae</taxon>
        <taxon>Cylicocyclus</taxon>
    </lineage>
</organism>
<accession>A0AA36GYJ1</accession>
<feature type="compositionally biased region" description="Basic and acidic residues" evidence="2">
    <location>
        <begin position="510"/>
        <end position="559"/>
    </location>
</feature>
<sequence>MMNFATQFTMFKSRTEEDRTSLETVRKTISVKKEINAKLKEEVEKYKNSDIERQQRRENARKKRVELRKKIIGTFAQTKALSAEMECFDEQRVSNQRSSHEIRSRVADFRARISCFVNKQKNLEIDLTNLQHPASVDPTLVSEVREKADQVIAKASVLKNVFDMTALVAEIQAIENLRKERLKKEEELATKTHTLAALDAEHEALELKLEEEQRKFLQLQSEDDELKQVLAKNTSELEELESAVTQLNADLEGLDRELQELDAKIAIETQRQNEMKLELKVTSEELEQYKSQWAQAEQELMGLKKDLEKEEINASTRLANLKKDYEDKVQVLIAKKENHIKEMEETTAEIAKMEKMRVLQKTHRDNANTISEKQTKLAELQNELNDLRKRIEEKNEKQAKDNERLSELRRDVSIKKDDMIANIENAKVQLESLQEEVIQNENEAVMLQNRKYEIEGELHLARHQVEMATEKLVVAKNTFIMKQIQEEQAKQDKDNERQRKRERRERKRHKENENTVKEMKKQRAKSSEVMRSRSTLRETQEKVHDSQQFAEHKRIEKQSFAEPKSIKQVSNESVPRISQPITDKSASLQHTNTIASILADEFKRHIAVDLDDTVMKEDDGGDLFGSLEDQADTLEMTITREDLPVKNKPPKTPVIDDNEIHFEPNELFTSTPLLAKRQPSIRPTRTDSAGYASQTASGMPPFRDCMLVGSQLKCSIDVRRAQRFSQSR</sequence>